<dbReference type="Pfam" id="PF01803">
    <property type="entry name" value="LIM_bind"/>
    <property type="match status" value="1"/>
</dbReference>
<feature type="compositionally biased region" description="Low complexity" evidence="1">
    <location>
        <begin position="190"/>
        <end position="205"/>
    </location>
</feature>
<feature type="compositionally biased region" description="Polar residues" evidence="1">
    <location>
        <begin position="175"/>
        <end position="189"/>
    </location>
</feature>
<keyword evidence="3" id="KW-1185">Reference proteome</keyword>
<dbReference type="AlphaFoldDB" id="A0A6A4R8E1"/>
<feature type="compositionally biased region" description="Low complexity" evidence="1">
    <location>
        <begin position="149"/>
        <end position="163"/>
    </location>
</feature>
<gene>
    <name evidence="2" type="ORF">Lalb_Chr01g0013671</name>
</gene>
<dbReference type="PANTHER" id="PTHR10378">
    <property type="entry name" value="LIM DOMAIN-BINDING PROTEIN"/>
    <property type="match status" value="1"/>
</dbReference>
<dbReference type="InterPro" id="IPR029005">
    <property type="entry name" value="LIM-bd/SEUSS"/>
</dbReference>
<accession>A0A6A4R8E1</accession>
<evidence type="ECO:0000256" key="1">
    <source>
        <dbReference type="SAM" id="MobiDB-lite"/>
    </source>
</evidence>
<dbReference type="Proteomes" id="UP000447434">
    <property type="component" value="Chromosome 1"/>
</dbReference>
<sequence>MTSISQLGAAAQKFQSCTQGETSNSSVSELQNNCNMFLASAHGLAKALEAPLVNELGYTKRYVRCLQIAEVVNSMKDLIDYSTNSGTGPMESLANFTRRTSSSCALRIHEQQSEDQPQKRSRLESQPQQQQPSNGDQNSSQNASSKGFTSANNTLNSASASTTTSTIVGLHQNSMNSRHQGSMNNVTPFSSNNPPQSSANPRSRAQSPADISLQQQQPLLSGEADANELMSYQMTVTGGMATAGSLGNDNLNGNSGVTVGGYGRKGTGPSGTADGNRPEIGNNSVMDGSLGMVSIAMDQAMNNLQEDLSSQLVTGLGSVNDFNNLQFD</sequence>
<comment type="caution">
    <text evidence="2">The sequence shown here is derived from an EMBL/GenBank/DDBJ whole genome shotgun (WGS) entry which is preliminary data.</text>
</comment>
<feature type="region of interest" description="Disordered" evidence="1">
    <location>
        <begin position="259"/>
        <end position="280"/>
    </location>
</feature>
<organism evidence="2 3">
    <name type="scientific">Lupinus albus</name>
    <name type="common">White lupine</name>
    <name type="synonym">Lupinus termis</name>
    <dbReference type="NCBI Taxonomy" id="3870"/>
    <lineage>
        <taxon>Eukaryota</taxon>
        <taxon>Viridiplantae</taxon>
        <taxon>Streptophyta</taxon>
        <taxon>Embryophyta</taxon>
        <taxon>Tracheophyta</taxon>
        <taxon>Spermatophyta</taxon>
        <taxon>Magnoliopsida</taxon>
        <taxon>eudicotyledons</taxon>
        <taxon>Gunneridae</taxon>
        <taxon>Pentapetalae</taxon>
        <taxon>rosids</taxon>
        <taxon>fabids</taxon>
        <taxon>Fabales</taxon>
        <taxon>Fabaceae</taxon>
        <taxon>Papilionoideae</taxon>
        <taxon>50 kb inversion clade</taxon>
        <taxon>genistoids sensu lato</taxon>
        <taxon>core genistoids</taxon>
        <taxon>Genisteae</taxon>
        <taxon>Lupinus</taxon>
    </lineage>
</organism>
<feature type="compositionally biased region" description="Basic and acidic residues" evidence="1">
    <location>
        <begin position="108"/>
        <end position="123"/>
    </location>
</feature>
<evidence type="ECO:0000313" key="3">
    <source>
        <dbReference type="Proteomes" id="UP000447434"/>
    </source>
</evidence>
<proteinExistence type="predicted"/>
<name>A0A6A4R8E1_LUPAL</name>
<feature type="region of interest" description="Disordered" evidence="1">
    <location>
        <begin position="175"/>
        <end position="213"/>
    </location>
</feature>
<dbReference type="OrthoDB" id="1731046at2759"/>
<reference evidence="3" key="1">
    <citation type="journal article" date="2020" name="Nat. Commun.">
        <title>Genome sequence of the cluster root forming white lupin.</title>
        <authorList>
            <person name="Hufnagel B."/>
            <person name="Marques A."/>
            <person name="Soriano A."/>
            <person name="Marques L."/>
            <person name="Divol F."/>
            <person name="Doumas P."/>
            <person name="Sallet E."/>
            <person name="Mancinotti D."/>
            <person name="Carrere S."/>
            <person name="Marande W."/>
            <person name="Arribat S."/>
            <person name="Keller J."/>
            <person name="Huneau C."/>
            <person name="Blein T."/>
            <person name="Aime D."/>
            <person name="Laguerre M."/>
            <person name="Taylor J."/>
            <person name="Schubert V."/>
            <person name="Nelson M."/>
            <person name="Geu-Flores F."/>
            <person name="Crespi M."/>
            <person name="Gallardo-Guerrero K."/>
            <person name="Delaux P.-M."/>
            <person name="Salse J."/>
            <person name="Berges H."/>
            <person name="Guyot R."/>
            <person name="Gouzy J."/>
            <person name="Peret B."/>
        </authorList>
    </citation>
    <scope>NUCLEOTIDE SEQUENCE [LARGE SCALE GENOMIC DNA]</scope>
    <source>
        <strain evidence="3">cv. Amiga</strain>
    </source>
</reference>
<dbReference type="EMBL" id="WOCE01000001">
    <property type="protein sequence ID" value="KAE9621436.1"/>
    <property type="molecule type" value="Genomic_DNA"/>
</dbReference>
<feature type="compositionally biased region" description="Gly residues" evidence="1">
    <location>
        <begin position="259"/>
        <end position="269"/>
    </location>
</feature>
<feature type="compositionally biased region" description="Low complexity" evidence="1">
    <location>
        <begin position="125"/>
        <end position="142"/>
    </location>
</feature>
<evidence type="ECO:0000313" key="2">
    <source>
        <dbReference type="EMBL" id="KAE9621436.1"/>
    </source>
</evidence>
<protein>
    <submittedName>
        <fullName evidence="2">Putative LIM-domain binding protein/SEUSS</fullName>
    </submittedName>
</protein>
<feature type="region of interest" description="Disordered" evidence="1">
    <location>
        <begin position="108"/>
        <end position="163"/>
    </location>
</feature>